<dbReference type="AlphaFoldDB" id="A0A6N6VN80"/>
<organism evidence="2 3">
    <name type="scientific">Silvanigrella paludirubra</name>
    <dbReference type="NCBI Taxonomy" id="2499159"/>
    <lineage>
        <taxon>Bacteria</taxon>
        <taxon>Pseudomonadati</taxon>
        <taxon>Bdellovibrionota</taxon>
        <taxon>Oligoflexia</taxon>
        <taxon>Silvanigrellales</taxon>
        <taxon>Silvanigrellaceae</taxon>
        <taxon>Silvanigrella</taxon>
    </lineage>
</organism>
<protein>
    <submittedName>
        <fullName evidence="2">Uncharacterized protein</fullName>
    </submittedName>
</protein>
<keyword evidence="3" id="KW-1185">Reference proteome</keyword>
<dbReference type="EMBL" id="WFLM01000009">
    <property type="protein sequence ID" value="KAB8035816.1"/>
    <property type="molecule type" value="Genomic_DNA"/>
</dbReference>
<accession>A0A6N6VN80</accession>
<name>A0A6N6VN80_9BACT</name>
<keyword evidence="1" id="KW-0812">Transmembrane</keyword>
<feature type="transmembrane region" description="Helical" evidence="1">
    <location>
        <begin position="32"/>
        <end position="50"/>
    </location>
</feature>
<dbReference type="RefSeq" id="WP_153421841.1">
    <property type="nucleotide sequence ID" value="NZ_WFLM01000009.1"/>
</dbReference>
<proteinExistence type="predicted"/>
<evidence type="ECO:0000313" key="3">
    <source>
        <dbReference type="Proteomes" id="UP000437748"/>
    </source>
</evidence>
<gene>
    <name evidence="2" type="ORF">GCL60_16435</name>
</gene>
<keyword evidence="1" id="KW-1133">Transmembrane helix</keyword>
<sequence>MKNVRKKNVTKLFKKPRYNKYHRCICKYIREYTPIIISVLSLFFGIYFSIITNNFDRTKKVIEISPILQNNIESYNKEIMYSIIENKKNNCVISDTQYETVLKLKSLLWAYIESAKVFSASKELYSKCNESFNTSWKLFNKYYSDLKVIDENDYNIFDKLNLKDNCTNFNKDIIENNVN</sequence>
<evidence type="ECO:0000313" key="2">
    <source>
        <dbReference type="EMBL" id="KAB8035816.1"/>
    </source>
</evidence>
<evidence type="ECO:0000256" key="1">
    <source>
        <dbReference type="SAM" id="Phobius"/>
    </source>
</evidence>
<reference evidence="2 3" key="1">
    <citation type="submission" date="2019-10" db="EMBL/GenBank/DDBJ databases">
        <title>New species of Slilvanegrellaceae.</title>
        <authorList>
            <person name="Pitt A."/>
            <person name="Hahn M.W."/>
        </authorList>
    </citation>
    <scope>NUCLEOTIDE SEQUENCE [LARGE SCALE GENOMIC DNA]</scope>
    <source>
        <strain evidence="2 3">SP-Ram-0.45-NSY-1</strain>
    </source>
</reference>
<keyword evidence="1" id="KW-0472">Membrane</keyword>
<comment type="caution">
    <text evidence="2">The sequence shown here is derived from an EMBL/GenBank/DDBJ whole genome shotgun (WGS) entry which is preliminary data.</text>
</comment>
<dbReference type="Proteomes" id="UP000437748">
    <property type="component" value="Unassembled WGS sequence"/>
</dbReference>